<keyword evidence="3" id="KW-1185">Reference proteome</keyword>
<dbReference type="AlphaFoldDB" id="A0A2J7ZYX7"/>
<dbReference type="Proteomes" id="UP000236333">
    <property type="component" value="Unassembled WGS sequence"/>
</dbReference>
<dbReference type="PANTHER" id="PTHR35738">
    <property type="entry name" value="OS05G0577800 PROTEIN"/>
    <property type="match status" value="1"/>
</dbReference>
<accession>A0A2J7ZYX7</accession>
<dbReference type="PANTHER" id="PTHR35738:SF3">
    <property type="entry name" value="OS05G0577800 PROTEIN"/>
    <property type="match status" value="1"/>
</dbReference>
<dbReference type="InterPro" id="IPR023614">
    <property type="entry name" value="Porin_dom_sf"/>
</dbReference>
<feature type="region of interest" description="Disordered" evidence="1">
    <location>
        <begin position="382"/>
        <end position="404"/>
    </location>
</feature>
<feature type="region of interest" description="Disordered" evidence="1">
    <location>
        <begin position="213"/>
        <end position="244"/>
    </location>
</feature>
<reference evidence="2 3" key="1">
    <citation type="journal article" date="2017" name="Mol. Biol. Evol.">
        <title>The 4-celled Tetrabaena socialis nuclear genome reveals the essential components for genetic control of cell number at the origin of multicellularity in the volvocine lineage.</title>
        <authorList>
            <person name="Featherston J."/>
            <person name="Arakaki Y."/>
            <person name="Hanschen E.R."/>
            <person name="Ferris P.J."/>
            <person name="Michod R.E."/>
            <person name="Olson B.J.S.C."/>
            <person name="Nozaki H."/>
            <person name="Durand P.M."/>
        </authorList>
    </citation>
    <scope>NUCLEOTIDE SEQUENCE [LARGE SCALE GENOMIC DNA]</scope>
    <source>
        <strain evidence="2 3">NIES-571</strain>
    </source>
</reference>
<proteinExistence type="predicted"/>
<evidence type="ECO:0000313" key="2">
    <source>
        <dbReference type="EMBL" id="PNH05473.1"/>
    </source>
</evidence>
<protein>
    <submittedName>
        <fullName evidence="2">Uncharacterized protein</fullName>
    </submittedName>
</protein>
<organism evidence="2 3">
    <name type="scientific">Tetrabaena socialis</name>
    <dbReference type="NCBI Taxonomy" id="47790"/>
    <lineage>
        <taxon>Eukaryota</taxon>
        <taxon>Viridiplantae</taxon>
        <taxon>Chlorophyta</taxon>
        <taxon>core chlorophytes</taxon>
        <taxon>Chlorophyceae</taxon>
        <taxon>CS clade</taxon>
        <taxon>Chlamydomonadales</taxon>
        <taxon>Tetrabaenaceae</taxon>
        <taxon>Tetrabaena</taxon>
    </lineage>
</organism>
<dbReference type="EMBL" id="PGGS01000303">
    <property type="protein sequence ID" value="PNH05473.1"/>
    <property type="molecule type" value="Genomic_DNA"/>
</dbReference>
<name>A0A2J7ZYX7_9CHLO</name>
<evidence type="ECO:0000256" key="1">
    <source>
        <dbReference type="SAM" id="MobiDB-lite"/>
    </source>
</evidence>
<gene>
    <name evidence="2" type="ORF">TSOC_008290</name>
</gene>
<comment type="caution">
    <text evidence="2">The sequence shown here is derived from an EMBL/GenBank/DDBJ whole genome shotgun (WGS) entry which is preliminary data.</text>
</comment>
<feature type="compositionally biased region" description="Basic and acidic residues" evidence="1">
    <location>
        <begin position="214"/>
        <end position="227"/>
    </location>
</feature>
<dbReference type="Gene3D" id="2.40.160.10">
    <property type="entry name" value="Porin"/>
    <property type="match status" value="1"/>
</dbReference>
<sequence>SPGDVSLRGSYLHPPSGLGVFAVLPLAEHLSGQAPQVGVRYSSPQAAGGAIFAPQEGKLDRLWLASRLRSGFTLGLQLSPRLPLSDLLPPLTTGPADAPLAGAAGGGSAGAAGAGGLLGGMGLAEPAARLVAAAPWLRSRSSLLLAYSPAPSASSPGGSFTASVELAEGRSLACSFFQHVAATRQVVNPFEEDEVVGITNYLDIGLQLTTSLGHADDTGKPKADAPEQRQPPGKAEERKAERPATVNLAASWQINKNWLLKARVGSESAAAAVGVRAWHAVSAYLTASIAIDYATKRPRYGAELCVENFGPLRYERGADDVAAGRALLQRHEASPQDLANYAGRGVLGAQQLPLRAAPHGKYTALPAARRAAEQCTFGAAPQVRRASGSSGGGSGPSAGALEKERRRVAALL</sequence>
<feature type="non-terminal residue" evidence="2">
    <location>
        <position position="1"/>
    </location>
</feature>
<evidence type="ECO:0000313" key="3">
    <source>
        <dbReference type="Proteomes" id="UP000236333"/>
    </source>
</evidence>
<dbReference type="OrthoDB" id="439326at2759"/>